<dbReference type="PANTHER" id="PTHR34146">
    <property type="entry name" value="POLYNUCLEOTIDYL TRANSFERASE, RIBONUCLEASE H-LIKE SUPERFAMILY PROTEIN-RELATED"/>
    <property type="match status" value="1"/>
</dbReference>
<sequence>MILWLIWKARNEKVFNGISKSPDETLNMAVTGCRAWGEANNKEASTVPTPTEPEIGEALVPSNRSSSLICKTDAAWKESDHYCGLGWCIFNELEQPVFVGIRGTRRSLSATHAELQGLVWAMQCLEDMKYPCYTFQTDCKDLIAITENPADWPVYHAELADFSTLKRKLPLFKLYFTPRGSNVHADFLARSARILGYSFSFVNTTVPLWLPQVASPFAHGFD</sequence>
<keyword evidence="3" id="KW-1185">Reference proteome</keyword>
<dbReference type="InterPro" id="IPR002156">
    <property type="entry name" value="RNaseH_domain"/>
</dbReference>
<protein>
    <recommendedName>
        <fullName evidence="1">RNase H type-1 domain-containing protein</fullName>
    </recommendedName>
</protein>
<proteinExistence type="predicted"/>
<dbReference type="PANTHER" id="PTHR34146:SF3">
    <property type="entry name" value="POLYNUCLEOTIDYL TRANSFERASE, RIBONUCLEASE H-LIKE SUPERFAMILY PROTEIN"/>
    <property type="match status" value="1"/>
</dbReference>
<feature type="domain" description="RNase H type-1" evidence="1">
    <location>
        <begin position="72"/>
        <end position="192"/>
    </location>
</feature>
<dbReference type="EMBL" id="JBANAX010000498">
    <property type="protein sequence ID" value="KAL1206399.1"/>
    <property type="molecule type" value="Genomic_DNA"/>
</dbReference>
<dbReference type="AlphaFoldDB" id="A0ABD1AQA5"/>
<dbReference type="Proteomes" id="UP001558713">
    <property type="component" value="Unassembled WGS sequence"/>
</dbReference>
<dbReference type="SUPFAM" id="SSF53098">
    <property type="entry name" value="Ribonuclease H-like"/>
    <property type="match status" value="1"/>
</dbReference>
<name>A0ABD1AQA5_CARAN</name>
<gene>
    <name evidence="2" type="ORF">V5N11_020766</name>
</gene>
<reference evidence="2 3" key="1">
    <citation type="submission" date="2024-04" db="EMBL/GenBank/DDBJ databases">
        <title>Genome assembly C_amara_ONT_v2.</title>
        <authorList>
            <person name="Yant L."/>
            <person name="Moore C."/>
            <person name="Slenker M."/>
        </authorList>
    </citation>
    <scope>NUCLEOTIDE SEQUENCE [LARGE SCALE GENOMIC DNA]</scope>
    <source>
        <tissue evidence="2">Leaf</tissue>
    </source>
</reference>
<evidence type="ECO:0000313" key="3">
    <source>
        <dbReference type="Proteomes" id="UP001558713"/>
    </source>
</evidence>
<comment type="caution">
    <text evidence="2">The sequence shown here is derived from an EMBL/GenBank/DDBJ whole genome shotgun (WGS) entry which is preliminary data.</text>
</comment>
<evidence type="ECO:0000313" key="2">
    <source>
        <dbReference type="EMBL" id="KAL1206399.1"/>
    </source>
</evidence>
<evidence type="ECO:0000259" key="1">
    <source>
        <dbReference type="Pfam" id="PF13456"/>
    </source>
</evidence>
<organism evidence="2 3">
    <name type="scientific">Cardamine amara subsp. amara</name>
    <dbReference type="NCBI Taxonomy" id="228776"/>
    <lineage>
        <taxon>Eukaryota</taxon>
        <taxon>Viridiplantae</taxon>
        <taxon>Streptophyta</taxon>
        <taxon>Embryophyta</taxon>
        <taxon>Tracheophyta</taxon>
        <taxon>Spermatophyta</taxon>
        <taxon>Magnoliopsida</taxon>
        <taxon>eudicotyledons</taxon>
        <taxon>Gunneridae</taxon>
        <taxon>Pentapetalae</taxon>
        <taxon>rosids</taxon>
        <taxon>malvids</taxon>
        <taxon>Brassicales</taxon>
        <taxon>Brassicaceae</taxon>
        <taxon>Cardamineae</taxon>
        <taxon>Cardamine</taxon>
    </lineage>
</organism>
<accession>A0ABD1AQA5</accession>
<dbReference type="Gene3D" id="3.30.420.10">
    <property type="entry name" value="Ribonuclease H-like superfamily/Ribonuclease H"/>
    <property type="match status" value="1"/>
</dbReference>
<dbReference type="InterPro" id="IPR044730">
    <property type="entry name" value="RNase_H-like_dom_plant"/>
</dbReference>
<dbReference type="InterPro" id="IPR012337">
    <property type="entry name" value="RNaseH-like_sf"/>
</dbReference>
<dbReference type="CDD" id="cd06222">
    <property type="entry name" value="RNase_H_like"/>
    <property type="match status" value="1"/>
</dbReference>
<dbReference type="Pfam" id="PF13456">
    <property type="entry name" value="RVT_3"/>
    <property type="match status" value="1"/>
</dbReference>
<dbReference type="InterPro" id="IPR036397">
    <property type="entry name" value="RNaseH_sf"/>
</dbReference>